<dbReference type="EMBL" id="BARV01016197">
    <property type="protein sequence ID" value="GAI24229.1"/>
    <property type="molecule type" value="Genomic_DNA"/>
</dbReference>
<gene>
    <name evidence="1" type="ORF">S06H3_27855</name>
</gene>
<proteinExistence type="predicted"/>
<feature type="non-terminal residue" evidence="1">
    <location>
        <position position="69"/>
    </location>
</feature>
<evidence type="ECO:0000313" key="1">
    <source>
        <dbReference type="EMBL" id="GAI24229.1"/>
    </source>
</evidence>
<dbReference type="AlphaFoldDB" id="X1NZZ8"/>
<name>X1NZZ8_9ZZZZ</name>
<comment type="caution">
    <text evidence="1">The sequence shown here is derived from an EMBL/GenBank/DDBJ whole genome shotgun (WGS) entry which is preliminary data.</text>
</comment>
<accession>X1NZZ8</accession>
<sequence>MAKKTGKTLVKMRQQMRAAKLARHKRELVEAGVDLSMPKPSAEARREKEEELKRLYLELFKEKKNRQKA</sequence>
<organism evidence="1">
    <name type="scientific">marine sediment metagenome</name>
    <dbReference type="NCBI Taxonomy" id="412755"/>
    <lineage>
        <taxon>unclassified sequences</taxon>
        <taxon>metagenomes</taxon>
        <taxon>ecological metagenomes</taxon>
    </lineage>
</organism>
<protein>
    <submittedName>
        <fullName evidence="1">Uncharacterized protein</fullName>
    </submittedName>
</protein>
<reference evidence="1" key="1">
    <citation type="journal article" date="2014" name="Front. Microbiol.">
        <title>High frequency of phylogenetically diverse reductive dehalogenase-homologous genes in deep subseafloor sedimentary metagenomes.</title>
        <authorList>
            <person name="Kawai M."/>
            <person name="Futagami T."/>
            <person name="Toyoda A."/>
            <person name="Takaki Y."/>
            <person name="Nishi S."/>
            <person name="Hori S."/>
            <person name="Arai W."/>
            <person name="Tsubouchi T."/>
            <person name="Morono Y."/>
            <person name="Uchiyama I."/>
            <person name="Ito T."/>
            <person name="Fujiyama A."/>
            <person name="Inagaki F."/>
            <person name="Takami H."/>
        </authorList>
    </citation>
    <scope>NUCLEOTIDE SEQUENCE</scope>
    <source>
        <strain evidence="1">Expedition CK06-06</strain>
    </source>
</reference>